<keyword evidence="4" id="KW-1185">Reference proteome</keyword>
<dbReference type="PATRIC" id="fig|1218492.5.peg.1677"/>
<dbReference type="RefSeq" id="WP_245626311.1">
    <property type="nucleotide sequence ID" value="NZ_JAMBJK010000004.1"/>
</dbReference>
<accession>A0A0F4LSC1</accession>
<protein>
    <submittedName>
        <fullName evidence="3">Ribulose-phosphate 3-epimerase</fullName>
    </submittedName>
</protein>
<evidence type="ECO:0000256" key="1">
    <source>
        <dbReference type="ARBA" id="ARBA00022723"/>
    </source>
</evidence>
<dbReference type="AlphaFoldDB" id="A0A0F4LSC1"/>
<reference evidence="3 4" key="1">
    <citation type="submission" date="2015-01" db="EMBL/GenBank/DDBJ databases">
        <title>Comparative genomics of the lactic acid bacteria isolated from the honey bee gut.</title>
        <authorList>
            <person name="Ellegaard K.M."/>
            <person name="Tamarit D."/>
            <person name="Javelind E."/>
            <person name="Olofsson T."/>
            <person name="Andersson S.G."/>
            <person name="Vasquez A."/>
        </authorList>
    </citation>
    <scope>NUCLEOTIDE SEQUENCE [LARGE SCALE GENOMIC DNA]</scope>
    <source>
        <strain evidence="3 4">Bin4</strain>
    </source>
</reference>
<proteinExistence type="predicted"/>
<name>A0A0F4LSC1_9LACO</name>
<dbReference type="CDD" id="cd00429">
    <property type="entry name" value="RPE"/>
    <property type="match status" value="1"/>
</dbReference>
<dbReference type="InterPro" id="IPR011060">
    <property type="entry name" value="RibuloseP-bd_barrel"/>
</dbReference>
<dbReference type="GO" id="GO:0046872">
    <property type="term" value="F:metal ion binding"/>
    <property type="evidence" value="ECO:0007669"/>
    <property type="project" value="UniProtKB-KW"/>
</dbReference>
<evidence type="ECO:0000256" key="2">
    <source>
        <dbReference type="ARBA" id="ARBA00023235"/>
    </source>
</evidence>
<dbReference type="PROSITE" id="PS01085">
    <property type="entry name" value="RIBUL_P_3_EPIMER_1"/>
    <property type="match status" value="1"/>
</dbReference>
<dbReference type="STRING" id="1218492.JG30_16190"/>
<evidence type="ECO:0000313" key="3">
    <source>
        <dbReference type="EMBL" id="KJY60491.1"/>
    </source>
</evidence>
<dbReference type="Proteomes" id="UP000033558">
    <property type="component" value="Unassembled WGS sequence"/>
</dbReference>
<dbReference type="InterPro" id="IPR013785">
    <property type="entry name" value="Aldolase_TIM"/>
</dbReference>
<dbReference type="GO" id="GO:0016857">
    <property type="term" value="F:racemase and epimerase activity, acting on carbohydrates and derivatives"/>
    <property type="evidence" value="ECO:0007669"/>
    <property type="project" value="InterPro"/>
</dbReference>
<dbReference type="PANTHER" id="PTHR11749">
    <property type="entry name" value="RIBULOSE-5-PHOSPHATE-3-EPIMERASE"/>
    <property type="match status" value="1"/>
</dbReference>
<organism evidence="3 4">
    <name type="scientific">Bombilactobacillus mellifer</name>
    <dbReference type="NCBI Taxonomy" id="1218492"/>
    <lineage>
        <taxon>Bacteria</taxon>
        <taxon>Bacillati</taxon>
        <taxon>Bacillota</taxon>
        <taxon>Bacilli</taxon>
        <taxon>Lactobacillales</taxon>
        <taxon>Lactobacillaceae</taxon>
        <taxon>Bombilactobacillus</taxon>
    </lineage>
</organism>
<keyword evidence="1" id="KW-0479">Metal-binding</keyword>
<dbReference type="SUPFAM" id="SSF51366">
    <property type="entry name" value="Ribulose-phoshate binding barrel"/>
    <property type="match status" value="1"/>
</dbReference>
<dbReference type="InterPro" id="IPR000056">
    <property type="entry name" value="Ribul_P_3_epim-like"/>
</dbReference>
<comment type="caution">
    <text evidence="3">The sequence shown here is derived from an EMBL/GenBank/DDBJ whole genome shotgun (WGS) entry which is preliminary data.</text>
</comment>
<dbReference type="HOGENOM" id="CLU_054856_2_1_9"/>
<dbReference type="EMBL" id="JXJQ01000011">
    <property type="protein sequence ID" value="KJY60491.1"/>
    <property type="molecule type" value="Genomic_DNA"/>
</dbReference>
<dbReference type="Pfam" id="PF00834">
    <property type="entry name" value="Ribul_P_3_epim"/>
    <property type="match status" value="1"/>
</dbReference>
<sequence length="219" mass="24364">MQNKFFSPSLMCADFTKLPQEIHDLEAAGADSFHLDMIDGNFVANLALGLQDVQAIRALTTKPLAAHMMINNTHRYIQLFAQQLGVDTLYIHPEADPQIVKSFMEIKAYHKHCGVVISPNTSIAMVEELFNLVDFVLVMTVNLGFAGQTYLDFVTTKIKKLIPYKQKYNFQIVVDGAISPAKIAELGAIGVDGFVLGTSALFNKKEAYQDILPQLRELN</sequence>
<dbReference type="GO" id="GO:0005975">
    <property type="term" value="P:carbohydrate metabolic process"/>
    <property type="evidence" value="ECO:0007669"/>
    <property type="project" value="InterPro"/>
</dbReference>
<evidence type="ECO:0000313" key="4">
    <source>
        <dbReference type="Proteomes" id="UP000033558"/>
    </source>
</evidence>
<gene>
    <name evidence="3" type="ORF">JG30_16190</name>
</gene>
<dbReference type="NCBIfam" id="NF004076">
    <property type="entry name" value="PRK05581.1-4"/>
    <property type="match status" value="1"/>
</dbReference>
<keyword evidence="2" id="KW-0413">Isomerase</keyword>
<dbReference type="Gene3D" id="3.20.20.70">
    <property type="entry name" value="Aldolase class I"/>
    <property type="match status" value="1"/>
</dbReference>